<feature type="region of interest" description="Disordered" evidence="1">
    <location>
        <begin position="1"/>
        <end position="131"/>
    </location>
</feature>
<accession>A7URG1</accession>
<gene>
    <name evidence="2" type="ORF">AgaP_AGAP007331</name>
</gene>
<feature type="compositionally biased region" description="Polar residues" evidence="1">
    <location>
        <begin position="169"/>
        <end position="178"/>
    </location>
</feature>
<organism evidence="2">
    <name type="scientific">Anopheles gambiae</name>
    <name type="common">African malaria mosquito</name>
    <dbReference type="NCBI Taxonomy" id="7165"/>
    <lineage>
        <taxon>Eukaryota</taxon>
        <taxon>Metazoa</taxon>
        <taxon>Ecdysozoa</taxon>
        <taxon>Arthropoda</taxon>
        <taxon>Hexapoda</taxon>
        <taxon>Insecta</taxon>
        <taxon>Pterygota</taxon>
        <taxon>Neoptera</taxon>
        <taxon>Endopterygota</taxon>
        <taxon>Diptera</taxon>
        <taxon>Nematocera</taxon>
        <taxon>Culicoidea</taxon>
        <taxon>Culicidae</taxon>
        <taxon>Anophelinae</taxon>
        <taxon>Anopheles</taxon>
    </lineage>
</organism>
<feature type="non-terminal residue" evidence="2">
    <location>
        <position position="1"/>
    </location>
</feature>
<evidence type="ECO:0000313" key="2">
    <source>
        <dbReference type="EMBL" id="EDO64603.1"/>
    </source>
</evidence>
<feature type="compositionally biased region" description="Basic and acidic residues" evidence="1">
    <location>
        <begin position="105"/>
        <end position="131"/>
    </location>
</feature>
<comment type="caution">
    <text evidence="2">The sequence shown here is derived from an EMBL/GenBank/DDBJ whole genome shotgun (WGS) entry which is preliminary data.</text>
</comment>
<feature type="region of interest" description="Disordered" evidence="1">
    <location>
        <begin position="164"/>
        <end position="194"/>
    </location>
</feature>
<reference evidence="2" key="3">
    <citation type="journal article" date="2004" name="Trends Parasitol.">
        <title>The Anopheles gambiae genome: an update.</title>
        <authorList>
            <person name="Mongin E."/>
            <person name="Louis C."/>
            <person name="Holt R.A."/>
            <person name="Birney E."/>
            <person name="Collins F.H."/>
        </authorList>
    </citation>
    <scope>NUCLEOTIDE SEQUENCE</scope>
    <source>
        <strain evidence="2">PEST</strain>
    </source>
</reference>
<dbReference type="EMBL" id="AAAB01008807">
    <property type="protein sequence ID" value="EDO64603.1"/>
    <property type="molecule type" value="Genomic_DNA"/>
</dbReference>
<dbReference type="PhylomeDB" id="A7URG1"/>
<dbReference type="STRING" id="7165.A7URG1"/>
<reference evidence="2" key="4">
    <citation type="journal article" date="2007" name="Genome Biol.">
        <title>Update of the Anopheles gambiae PEST genome assembly.</title>
        <authorList>
            <person name="Sharakhova M.V."/>
            <person name="Hammond M.P."/>
            <person name="Lobo N.F."/>
            <person name="Krzywinski J."/>
            <person name="Unger M.F."/>
            <person name="Hillenmeyer M.E."/>
            <person name="Bruggner R.V."/>
            <person name="Birney E."/>
            <person name="Collins F.H."/>
        </authorList>
    </citation>
    <scope>NUCLEOTIDE SEQUENCE</scope>
    <source>
        <strain evidence="2">PEST</strain>
    </source>
</reference>
<evidence type="ECO:0000256" key="1">
    <source>
        <dbReference type="SAM" id="MobiDB-lite"/>
    </source>
</evidence>
<feature type="compositionally biased region" description="Basic and acidic residues" evidence="1">
    <location>
        <begin position="179"/>
        <end position="194"/>
    </location>
</feature>
<reference evidence="2" key="1">
    <citation type="journal article" date="2002" name="Science">
        <title>The genome sequence of the malaria mosquito Anopheles gambiae.</title>
        <authorList>
            <person name="Holt R.A."/>
            <person name="Subramanian G.M."/>
            <person name="Halpern A."/>
            <person name="Sutton G.G."/>
            <person name="Charlab R."/>
            <person name="Nusskern D.R."/>
            <person name="Wincker P."/>
            <person name="Clark A.G."/>
            <person name="Ribeiro J.M."/>
            <person name="Wides R."/>
            <person name="Salzberg S.L."/>
            <person name="Loftus B."/>
            <person name="Yandell M."/>
            <person name="Majoros W.H."/>
            <person name="Rusch D.B."/>
            <person name="Lai Z."/>
            <person name="Kraft C.L."/>
            <person name="Abril J.F."/>
            <person name="Anthouard V."/>
            <person name="Arensburger P."/>
            <person name="Atkinson P.W."/>
            <person name="Baden H."/>
            <person name="de Berardinis V."/>
            <person name="Baldwin D."/>
            <person name="Benes V."/>
            <person name="Biedler J."/>
            <person name="Blass C."/>
            <person name="Bolanos R."/>
            <person name="Boscus D."/>
            <person name="Barnstead M."/>
            <person name="Cai S."/>
            <person name="Center A."/>
            <person name="Chaturverdi K."/>
            <person name="Christophides G.K."/>
            <person name="Chrystal M.A."/>
            <person name="Clamp M."/>
            <person name="Cravchik A."/>
            <person name="Curwen V."/>
            <person name="Dana A."/>
            <person name="Delcher A."/>
            <person name="Dew I."/>
            <person name="Evans C.A."/>
            <person name="Flanigan M."/>
            <person name="Grundschober-Freimoser A."/>
            <person name="Friedli L."/>
            <person name="Gu Z."/>
            <person name="Guan P."/>
            <person name="Guigo R."/>
            <person name="Hillenmeyer M.E."/>
            <person name="Hladun S.L."/>
            <person name="Hogan J.R."/>
            <person name="Hong Y.S."/>
            <person name="Hoover J."/>
            <person name="Jaillon O."/>
            <person name="Ke Z."/>
            <person name="Kodira C."/>
            <person name="Kokoza E."/>
            <person name="Koutsos A."/>
            <person name="Letunic I."/>
            <person name="Levitsky A."/>
            <person name="Liang Y."/>
            <person name="Lin J.J."/>
            <person name="Lobo N.F."/>
            <person name="Lopez J.R."/>
            <person name="Malek J.A."/>
            <person name="McIntosh T.C."/>
            <person name="Meister S."/>
            <person name="Miller J."/>
            <person name="Mobarry C."/>
            <person name="Mongin E."/>
            <person name="Murphy S.D."/>
            <person name="O'Brochta D.A."/>
            <person name="Pfannkoch C."/>
            <person name="Qi R."/>
            <person name="Regier M.A."/>
            <person name="Remington K."/>
            <person name="Shao H."/>
            <person name="Sharakhova M.V."/>
            <person name="Sitter C.D."/>
            <person name="Shetty J."/>
            <person name="Smith T.J."/>
            <person name="Strong R."/>
            <person name="Sun J."/>
            <person name="Thomasova D."/>
            <person name="Ton L.Q."/>
            <person name="Topalis P."/>
            <person name="Tu Z."/>
            <person name="Unger M.F."/>
            <person name="Walenz B."/>
            <person name="Wang A."/>
            <person name="Wang J."/>
            <person name="Wang M."/>
            <person name="Wang X."/>
            <person name="Woodford K.J."/>
            <person name="Wortman J.R."/>
            <person name="Wu M."/>
            <person name="Yao A."/>
            <person name="Zdobnov E.M."/>
            <person name="Zhang H."/>
            <person name="Zhao Q."/>
            <person name="Zhao S."/>
            <person name="Zhu S.C."/>
            <person name="Zhimulev I."/>
            <person name="Coluzzi M."/>
            <person name="della Torre A."/>
            <person name="Roth C.W."/>
            <person name="Louis C."/>
            <person name="Kalush F."/>
            <person name="Mural R.J."/>
            <person name="Myers E.W."/>
            <person name="Adams M.D."/>
            <person name="Smith H.O."/>
            <person name="Broder S."/>
            <person name="Gardner M.J."/>
            <person name="Fraser C.M."/>
            <person name="Birney E."/>
            <person name="Bork P."/>
            <person name="Brey P.T."/>
            <person name="Venter J.C."/>
            <person name="Weissenbach J."/>
            <person name="Kafatos F.C."/>
            <person name="Collins F.H."/>
            <person name="Hoffman S.L."/>
        </authorList>
    </citation>
    <scope>NUCLEOTIDE SEQUENCE [LARGE SCALE GENOMIC DNA]</scope>
    <source>
        <strain evidence="2">PEST</strain>
    </source>
</reference>
<dbReference type="OMA" id="ANKEMKW"/>
<reference evidence="2" key="5">
    <citation type="submission" date="2011-05" db="EMBL/GenBank/DDBJ databases">
        <authorList>
            <consortium name="VectorBase"/>
        </authorList>
    </citation>
    <scope>NUCLEOTIDE SEQUENCE</scope>
    <source>
        <strain evidence="2">PEST</strain>
    </source>
</reference>
<feature type="compositionally biased region" description="Low complexity" evidence="1">
    <location>
        <begin position="30"/>
        <end position="40"/>
    </location>
</feature>
<feature type="compositionally biased region" description="Polar residues" evidence="1">
    <location>
        <begin position="1"/>
        <end position="11"/>
    </location>
</feature>
<dbReference type="VEuPathDB" id="VectorBase:AGAP029450"/>
<name>A7URG1_ANOGA</name>
<sequence length="194" mass="20029">SPVQQPTTPVAASSGGGADTPGPKSEDSLSIKSSDSVTTSGEYEIVPEAPSPAEELADGSGGALAGHRLGRDPIRSTEANGCGRSDGGGDIGADLAECIADDGEQEKRGAGEGGCKEEAAGEGVSKRPEGKKLTAISPILNIEGSGNMMDLEKNMNEVIHELEEERTLSGASDPSASNKGKEERERERERAKYF</sequence>
<dbReference type="HOGENOM" id="CLU_1504663_0_0_1"/>
<protein>
    <submittedName>
        <fullName evidence="2">AGAP007331-PA</fullName>
    </submittedName>
</protein>
<dbReference type="AlphaFoldDB" id="A7URG1"/>
<dbReference type="eggNOG" id="ENOG502T8IU">
    <property type="taxonomic scope" value="Eukaryota"/>
</dbReference>
<proteinExistence type="predicted"/>
<reference evidence="2" key="2">
    <citation type="submission" date="2002-03" db="EMBL/GenBank/DDBJ databases">
        <authorList>
            <consortium name="The Anopheles Genome Sequencing Consortium"/>
        </authorList>
    </citation>
    <scope>NUCLEOTIDE SEQUENCE</scope>
    <source>
        <strain evidence="2">PEST</strain>
    </source>
</reference>
<dbReference type="VEuPathDB" id="VectorBase:AGAMI1_004392"/>
<dbReference type="PaxDb" id="7165-AGAP007331-PA"/>